<feature type="signal peptide" evidence="1">
    <location>
        <begin position="1"/>
        <end position="18"/>
    </location>
</feature>
<dbReference type="SMART" id="SM00062">
    <property type="entry name" value="PBPb"/>
    <property type="match status" value="1"/>
</dbReference>
<dbReference type="PANTHER" id="PTHR38834:SF3">
    <property type="entry name" value="SOLUTE-BINDING PROTEIN FAMILY 3_N-TERMINAL DOMAIN-CONTAINING PROTEIN"/>
    <property type="match status" value="1"/>
</dbReference>
<dbReference type="SUPFAM" id="SSF53850">
    <property type="entry name" value="Periplasmic binding protein-like II"/>
    <property type="match status" value="1"/>
</dbReference>
<dbReference type="Pfam" id="PF00497">
    <property type="entry name" value="SBP_bac_3"/>
    <property type="match status" value="1"/>
</dbReference>
<gene>
    <name evidence="3" type="ORF">GM668_14600</name>
</gene>
<dbReference type="OrthoDB" id="8594082at2"/>
<evidence type="ECO:0000313" key="4">
    <source>
        <dbReference type="Proteomes" id="UP000484015"/>
    </source>
</evidence>
<reference evidence="3 4" key="1">
    <citation type="submission" date="2019-11" db="EMBL/GenBank/DDBJ databases">
        <title>Type strains purchased from KCTC, JCM and DSMZ.</title>
        <authorList>
            <person name="Lu H."/>
        </authorList>
    </citation>
    <scope>NUCLEOTIDE SEQUENCE [LARGE SCALE GENOMIC DNA]</scope>
    <source>
        <strain evidence="3 4">KCTC 42409</strain>
    </source>
</reference>
<dbReference type="PANTHER" id="PTHR38834">
    <property type="entry name" value="PERIPLASMIC SUBSTRATE BINDING PROTEIN FAMILY 3"/>
    <property type="match status" value="1"/>
</dbReference>
<dbReference type="InterPro" id="IPR001638">
    <property type="entry name" value="Solute-binding_3/MltF_N"/>
</dbReference>
<protein>
    <submittedName>
        <fullName evidence="3">Transporter substrate-binding domain-containing protein</fullName>
    </submittedName>
</protein>
<keyword evidence="1" id="KW-0732">Signal</keyword>
<dbReference type="EMBL" id="WNLA01000009">
    <property type="protein sequence ID" value="MTW03313.1"/>
    <property type="molecule type" value="Genomic_DNA"/>
</dbReference>
<feature type="domain" description="Solute-binding protein family 3/N-terminal" evidence="2">
    <location>
        <begin position="27"/>
        <end position="245"/>
    </location>
</feature>
<name>A0A6L6Q097_9BURK</name>
<dbReference type="AlphaFoldDB" id="A0A6L6Q097"/>
<proteinExistence type="predicted"/>
<accession>A0A6L6Q097</accession>
<organism evidence="3 4">
    <name type="scientific">Pseudoduganella ginsengisoli</name>
    <dbReference type="NCBI Taxonomy" id="1462440"/>
    <lineage>
        <taxon>Bacteria</taxon>
        <taxon>Pseudomonadati</taxon>
        <taxon>Pseudomonadota</taxon>
        <taxon>Betaproteobacteria</taxon>
        <taxon>Burkholderiales</taxon>
        <taxon>Oxalobacteraceae</taxon>
        <taxon>Telluria group</taxon>
        <taxon>Pseudoduganella</taxon>
    </lineage>
</organism>
<dbReference type="Proteomes" id="UP000484015">
    <property type="component" value="Unassembled WGS sequence"/>
</dbReference>
<feature type="chain" id="PRO_5027062961" evidence="1">
    <location>
        <begin position="19"/>
        <end position="255"/>
    </location>
</feature>
<dbReference type="RefSeq" id="WP_155439831.1">
    <property type="nucleotide sequence ID" value="NZ_WNLA01000009.1"/>
</dbReference>
<sequence length="255" mass="28662">MARCAVFLLALLCSIAMAAEADLPLRIFGMDSRPVSFIEDGKPTGLVVELAQEVQRRLGRSDPIEIVPWIRALSIAKNDRRVLLLSIVPTPERSKTMVYAGPLFLVKVAVFARADRAEALRAAGHDLKAWRTGARRGSIFAHVAQREGFSLTDETNSSDLGARMLMQGRFDLWVEGEETAGVALEHMGYRRSDVVLLRTLSTEDVFFAFTSDTPQELVRAWNDALRDMKRDGTFLRIHRKWLPAQQLPTDMRQPK</sequence>
<comment type="caution">
    <text evidence="3">The sequence shown here is derived from an EMBL/GenBank/DDBJ whole genome shotgun (WGS) entry which is preliminary data.</text>
</comment>
<keyword evidence="4" id="KW-1185">Reference proteome</keyword>
<dbReference type="Gene3D" id="3.40.190.10">
    <property type="entry name" value="Periplasmic binding protein-like II"/>
    <property type="match status" value="2"/>
</dbReference>
<evidence type="ECO:0000256" key="1">
    <source>
        <dbReference type="SAM" id="SignalP"/>
    </source>
</evidence>
<evidence type="ECO:0000259" key="2">
    <source>
        <dbReference type="SMART" id="SM00062"/>
    </source>
</evidence>
<evidence type="ECO:0000313" key="3">
    <source>
        <dbReference type="EMBL" id="MTW03313.1"/>
    </source>
</evidence>